<organism evidence="3 4">
    <name type="scientific">Paraburkholderia silviterrae</name>
    <dbReference type="NCBI Taxonomy" id="2528715"/>
    <lineage>
        <taxon>Bacteria</taxon>
        <taxon>Pseudomonadati</taxon>
        <taxon>Pseudomonadota</taxon>
        <taxon>Betaproteobacteria</taxon>
        <taxon>Burkholderiales</taxon>
        <taxon>Burkholderiaceae</taxon>
        <taxon>Paraburkholderia</taxon>
    </lineage>
</organism>
<dbReference type="CDD" id="cd00431">
    <property type="entry name" value="cysteine_hydrolases"/>
    <property type="match status" value="1"/>
</dbReference>
<dbReference type="Pfam" id="PF00857">
    <property type="entry name" value="Isochorismatase"/>
    <property type="match status" value="1"/>
</dbReference>
<name>A0A4R5M895_9BURK</name>
<protein>
    <submittedName>
        <fullName evidence="3">Cysteine hydrolase</fullName>
    </submittedName>
</protein>
<gene>
    <name evidence="3" type="ORF">EYW47_19490</name>
</gene>
<dbReference type="SUPFAM" id="SSF52499">
    <property type="entry name" value="Isochorismatase-like hydrolases"/>
    <property type="match status" value="1"/>
</dbReference>
<dbReference type="AlphaFoldDB" id="A0A4R5M895"/>
<dbReference type="InterPro" id="IPR036380">
    <property type="entry name" value="Isochorismatase-like_sf"/>
</dbReference>
<comment type="caution">
    <text evidence="3">The sequence shown here is derived from an EMBL/GenBank/DDBJ whole genome shotgun (WGS) entry which is preliminary data.</text>
</comment>
<evidence type="ECO:0000313" key="4">
    <source>
        <dbReference type="Proteomes" id="UP000295722"/>
    </source>
</evidence>
<dbReference type="Proteomes" id="UP000295722">
    <property type="component" value="Unassembled WGS sequence"/>
</dbReference>
<dbReference type="InterPro" id="IPR050272">
    <property type="entry name" value="Isochorismatase-like_hydrls"/>
</dbReference>
<evidence type="ECO:0000313" key="3">
    <source>
        <dbReference type="EMBL" id="TDG22071.1"/>
    </source>
</evidence>
<evidence type="ECO:0000259" key="2">
    <source>
        <dbReference type="Pfam" id="PF00857"/>
    </source>
</evidence>
<feature type="domain" description="Isochorismatase-like" evidence="2">
    <location>
        <begin position="10"/>
        <end position="177"/>
    </location>
</feature>
<keyword evidence="1 3" id="KW-0378">Hydrolase</keyword>
<dbReference type="EMBL" id="SMRP01000009">
    <property type="protein sequence ID" value="TDG22071.1"/>
    <property type="molecule type" value="Genomic_DNA"/>
</dbReference>
<sequence>MSITTIDPKTALIVVDLQKGIASLPAAVPPVSQTVASAVMLVEAFRRHDLPIVFVNVAGAAPGRNEQAQRALSMPDDWTELLPELDRQAHEHLVTKRTWGAFTGTDLAAHLRASGVTQVVLSGIATSIGVESTARQAHELGFNVTFAIDAMSDLSAQAHENSLLRIFPALGETGTAQAICEALDRRHA</sequence>
<accession>A0A4R5M895</accession>
<dbReference type="PANTHER" id="PTHR43540">
    <property type="entry name" value="PEROXYUREIDOACRYLATE/UREIDOACRYLATE AMIDOHYDROLASE-RELATED"/>
    <property type="match status" value="1"/>
</dbReference>
<reference evidence="3 4" key="1">
    <citation type="submission" date="2019-03" db="EMBL/GenBank/DDBJ databases">
        <title>Paraburkholderia sp. 4M-K11, isolated from subtropical forest soil.</title>
        <authorList>
            <person name="Gao Z.-H."/>
            <person name="Qiu L.-H."/>
        </authorList>
    </citation>
    <scope>NUCLEOTIDE SEQUENCE [LARGE SCALE GENOMIC DNA]</scope>
    <source>
        <strain evidence="3 4">4M-K11</strain>
    </source>
</reference>
<proteinExistence type="predicted"/>
<dbReference type="RefSeq" id="WP_133196471.1">
    <property type="nucleotide sequence ID" value="NZ_JBHUCW010000024.1"/>
</dbReference>
<dbReference type="GO" id="GO:0016787">
    <property type="term" value="F:hydrolase activity"/>
    <property type="evidence" value="ECO:0007669"/>
    <property type="project" value="UniProtKB-KW"/>
</dbReference>
<evidence type="ECO:0000256" key="1">
    <source>
        <dbReference type="ARBA" id="ARBA00022801"/>
    </source>
</evidence>
<dbReference type="OrthoDB" id="9781985at2"/>
<keyword evidence="4" id="KW-1185">Reference proteome</keyword>
<dbReference type="PANTHER" id="PTHR43540:SF7">
    <property type="entry name" value="ISOCHORISMATASE FAMILY PROTEIN YECD"/>
    <property type="match status" value="1"/>
</dbReference>
<dbReference type="Gene3D" id="3.40.50.850">
    <property type="entry name" value="Isochorismatase-like"/>
    <property type="match status" value="1"/>
</dbReference>
<dbReference type="InterPro" id="IPR000868">
    <property type="entry name" value="Isochorismatase-like_dom"/>
</dbReference>